<dbReference type="PANTHER" id="PTHR35758">
    <property type="entry name" value="TRANSMEMBRANE PROTEIN"/>
    <property type="match status" value="1"/>
</dbReference>
<evidence type="ECO:0000313" key="4">
    <source>
        <dbReference type="Proteomes" id="UP001168877"/>
    </source>
</evidence>
<reference evidence="3" key="1">
    <citation type="journal article" date="2022" name="Plant J.">
        <title>Strategies of tolerance reflected in two North American maple genomes.</title>
        <authorList>
            <person name="McEvoy S.L."/>
            <person name="Sezen U.U."/>
            <person name="Trouern-Trend A."/>
            <person name="McMahon S.M."/>
            <person name="Schaberg P.G."/>
            <person name="Yang J."/>
            <person name="Wegrzyn J.L."/>
            <person name="Swenson N.G."/>
        </authorList>
    </citation>
    <scope>NUCLEOTIDE SEQUENCE</scope>
    <source>
        <strain evidence="3">NS2018</strain>
    </source>
</reference>
<accession>A0AA39VR14</accession>
<reference evidence="3" key="2">
    <citation type="submission" date="2023-06" db="EMBL/GenBank/DDBJ databases">
        <authorList>
            <person name="Swenson N.G."/>
            <person name="Wegrzyn J.L."/>
            <person name="Mcevoy S.L."/>
        </authorList>
    </citation>
    <scope>NUCLEOTIDE SEQUENCE</scope>
    <source>
        <strain evidence="3">NS2018</strain>
        <tissue evidence="3">Leaf</tissue>
    </source>
</reference>
<feature type="transmembrane region" description="Helical" evidence="2">
    <location>
        <begin position="24"/>
        <end position="42"/>
    </location>
</feature>
<feature type="region of interest" description="Disordered" evidence="1">
    <location>
        <begin position="154"/>
        <end position="180"/>
    </location>
</feature>
<feature type="transmembrane region" description="Helical" evidence="2">
    <location>
        <begin position="118"/>
        <end position="137"/>
    </location>
</feature>
<evidence type="ECO:0000256" key="1">
    <source>
        <dbReference type="SAM" id="MobiDB-lite"/>
    </source>
</evidence>
<dbReference type="EMBL" id="JAUESC010000004">
    <property type="protein sequence ID" value="KAK0595359.1"/>
    <property type="molecule type" value="Genomic_DNA"/>
</dbReference>
<name>A0AA39VR14_ACESA</name>
<proteinExistence type="predicted"/>
<sequence>MASNFLSPNYNTATQTPSSSSQRGVAMVLALISAVVLSPLYVTRSKNDHHHYYYERKLLGNTSYSTFVLPLVLGGLIIAIRTTSSSSSSSASMEMQERASLIPSPEPSWVLRIGSSSWGLAGVLVMLLLVLSWQVALEEAKPLFLHFNGGQADRRQADRKREEKDDGRGEKMKQIGDRRQLLATKGRRQEASFGDLVFRFSLVSCLIEEEGKNSMM</sequence>
<keyword evidence="2" id="KW-1133">Transmembrane helix</keyword>
<organism evidence="3 4">
    <name type="scientific">Acer saccharum</name>
    <name type="common">Sugar maple</name>
    <dbReference type="NCBI Taxonomy" id="4024"/>
    <lineage>
        <taxon>Eukaryota</taxon>
        <taxon>Viridiplantae</taxon>
        <taxon>Streptophyta</taxon>
        <taxon>Embryophyta</taxon>
        <taxon>Tracheophyta</taxon>
        <taxon>Spermatophyta</taxon>
        <taxon>Magnoliopsida</taxon>
        <taxon>eudicotyledons</taxon>
        <taxon>Gunneridae</taxon>
        <taxon>Pentapetalae</taxon>
        <taxon>rosids</taxon>
        <taxon>malvids</taxon>
        <taxon>Sapindales</taxon>
        <taxon>Sapindaceae</taxon>
        <taxon>Hippocastanoideae</taxon>
        <taxon>Acereae</taxon>
        <taxon>Acer</taxon>
    </lineage>
</organism>
<keyword evidence="4" id="KW-1185">Reference proteome</keyword>
<evidence type="ECO:0000313" key="3">
    <source>
        <dbReference type="EMBL" id="KAK0595359.1"/>
    </source>
</evidence>
<feature type="transmembrane region" description="Helical" evidence="2">
    <location>
        <begin position="63"/>
        <end position="80"/>
    </location>
</feature>
<comment type="caution">
    <text evidence="3">The sequence shown here is derived from an EMBL/GenBank/DDBJ whole genome shotgun (WGS) entry which is preliminary data.</text>
</comment>
<keyword evidence="2" id="KW-0472">Membrane</keyword>
<dbReference type="AlphaFoldDB" id="A0AA39VR14"/>
<protein>
    <submittedName>
        <fullName evidence="3">Uncharacterized protein</fullName>
    </submittedName>
</protein>
<evidence type="ECO:0000256" key="2">
    <source>
        <dbReference type="SAM" id="Phobius"/>
    </source>
</evidence>
<dbReference type="PANTHER" id="PTHR35758:SF1">
    <property type="entry name" value="SERINE RICH PROTEIN"/>
    <property type="match status" value="1"/>
</dbReference>
<gene>
    <name evidence="3" type="ORF">LWI29_005892</name>
</gene>
<dbReference type="Proteomes" id="UP001168877">
    <property type="component" value="Unassembled WGS sequence"/>
</dbReference>
<keyword evidence="2" id="KW-0812">Transmembrane</keyword>